<evidence type="ECO:0000313" key="17">
    <source>
        <dbReference type="EMBL" id="MEL7561207.1"/>
    </source>
</evidence>
<dbReference type="Pfam" id="PF07715">
    <property type="entry name" value="Plug"/>
    <property type="match status" value="1"/>
</dbReference>
<keyword evidence="14" id="KW-0732">Signal</keyword>
<evidence type="ECO:0000256" key="1">
    <source>
        <dbReference type="ARBA" id="ARBA00004571"/>
    </source>
</evidence>
<keyword evidence="3 11" id="KW-1134">Transmembrane beta strand</keyword>
<evidence type="ECO:0000256" key="8">
    <source>
        <dbReference type="ARBA" id="ARBA00023077"/>
    </source>
</evidence>
<dbReference type="Proteomes" id="UP001467669">
    <property type="component" value="Unassembled WGS sequence"/>
</dbReference>
<evidence type="ECO:0000256" key="6">
    <source>
        <dbReference type="ARBA" id="ARBA00023004"/>
    </source>
</evidence>
<keyword evidence="5 11" id="KW-0812">Transmembrane</keyword>
<keyword evidence="2 11" id="KW-0813">Transport</keyword>
<keyword evidence="6" id="KW-0408">Iron</keyword>
<evidence type="ECO:0000256" key="10">
    <source>
        <dbReference type="ARBA" id="ARBA00023237"/>
    </source>
</evidence>
<dbReference type="Gene3D" id="2.170.130.10">
    <property type="entry name" value="TonB-dependent receptor, plug domain"/>
    <property type="match status" value="1"/>
</dbReference>
<evidence type="ECO:0000256" key="9">
    <source>
        <dbReference type="ARBA" id="ARBA00023136"/>
    </source>
</evidence>
<dbReference type="CDD" id="cd01347">
    <property type="entry name" value="ligand_gated_channel"/>
    <property type="match status" value="1"/>
</dbReference>
<keyword evidence="7" id="KW-0406">Ion transport</keyword>
<evidence type="ECO:0000313" key="18">
    <source>
        <dbReference type="Proteomes" id="UP001467669"/>
    </source>
</evidence>
<dbReference type="InterPro" id="IPR037066">
    <property type="entry name" value="Plug_dom_sf"/>
</dbReference>
<feature type="domain" description="TonB-dependent receptor-like beta-barrel" evidence="15">
    <location>
        <begin position="238"/>
        <end position="632"/>
    </location>
</feature>
<feature type="compositionally biased region" description="Polar residues" evidence="13">
    <location>
        <begin position="355"/>
        <end position="367"/>
    </location>
</feature>
<evidence type="ECO:0000256" key="3">
    <source>
        <dbReference type="ARBA" id="ARBA00022452"/>
    </source>
</evidence>
<dbReference type="InterPro" id="IPR039426">
    <property type="entry name" value="TonB-dep_rcpt-like"/>
</dbReference>
<feature type="signal peptide" evidence="14">
    <location>
        <begin position="1"/>
        <end position="19"/>
    </location>
</feature>
<dbReference type="Pfam" id="PF00593">
    <property type="entry name" value="TonB_dep_Rec_b-barrel"/>
    <property type="match status" value="1"/>
</dbReference>
<evidence type="ECO:0000256" key="4">
    <source>
        <dbReference type="ARBA" id="ARBA00022496"/>
    </source>
</evidence>
<organism evidence="17 18">
    <name type="scientific">Stutzerimonas chloritidismutans</name>
    <name type="common">Pseudomonas chloritidismutans</name>
    <dbReference type="NCBI Taxonomy" id="203192"/>
    <lineage>
        <taxon>Bacteria</taxon>
        <taxon>Pseudomonadati</taxon>
        <taxon>Pseudomonadota</taxon>
        <taxon>Gammaproteobacteria</taxon>
        <taxon>Pseudomonadales</taxon>
        <taxon>Pseudomonadaceae</taxon>
        <taxon>Stutzerimonas</taxon>
    </lineage>
</organism>
<dbReference type="InterPro" id="IPR036942">
    <property type="entry name" value="Beta-barrel_TonB_sf"/>
</dbReference>
<evidence type="ECO:0000256" key="14">
    <source>
        <dbReference type="SAM" id="SignalP"/>
    </source>
</evidence>
<keyword evidence="10 11" id="KW-0998">Cell outer membrane</keyword>
<protein>
    <submittedName>
        <fullName evidence="17">TonB-dependent receptor</fullName>
    </submittedName>
</protein>
<evidence type="ECO:0000259" key="15">
    <source>
        <dbReference type="Pfam" id="PF00593"/>
    </source>
</evidence>
<comment type="caution">
    <text evidence="17">The sequence shown here is derived from an EMBL/GenBank/DDBJ whole genome shotgun (WGS) entry which is preliminary data.</text>
</comment>
<proteinExistence type="inferred from homology"/>
<accession>A0ABU9MCA4</accession>
<dbReference type="RefSeq" id="WP_342408100.1">
    <property type="nucleotide sequence ID" value="NZ_JBCFXD010000020.1"/>
</dbReference>
<dbReference type="InterPro" id="IPR012910">
    <property type="entry name" value="Plug_dom"/>
</dbReference>
<name>A0ABU9MCA4_STUCH</name>
<dbReference type="EMBL" id="JBCFXD010000020">
    <property type="protein sequence ID" value="MEL7561207.1"/>
    <property type="molecule type" value="Genomic_DNA"/>
</dbReference>
<comment type="subcellular location">
    <subcellularLocation>
        <location evidence="1 11">Cell outer membrane</location>
        <topology evidence="1 11">Multi-pass membrane protein</topology>
    </subcellularLocation>
</comment>
<dbReference type="PANTHER" id="PTHR32552:SF81">
    <property type="entry name" value="TONB-DEPENDENT OUTER MEMBRANE RECEPTOR"/>
    <property type="match status" value="1"/>
</dbReference>
<evidence type="ECO:0000256" key="13">
    <source>
        <dbReference type="SAM" id="MobiDB-lite"/>
    </source>
</evidence>
<gene>
    <name evidence="17" type="ORF">AAGW23_20410</name>
</gene>
<feature type="domain" description="TonB-dependent receptor plug" evidence="16">
    <location>
        <begin position="44"/>
        <end position="151"/>
    </location>
</feature>
<dbReference type="SUPFAM" id="SSF56935">
    <property type="entry name" value="Porins"/>
    <property type="match status" value="1"/>
</dbReference>
<keyword evidence="8 12" id="KW-0798">TonB box</keyword>
<comment type="similarity">
    <text evidence="11 12">Belongs to the TonB-dependent receptor family.</text>
</comment>
<keyword evidence="4" id="KW-0410">Iron transport</keyword>
<feature type="chain" id="PRO_5046709929" evidence="14">
    <location>
        <begin position="20"/>
        <end position="668"/>
    </location>
</feature>
<keyword evidence="17" id="KW-0675">Receptor</keyword>
<evidence type="ECO:0000256" key="12">
    <source>
        <dbReference type="RuleBase" id="RU003357"/>
    </source>
</evidence>
<evidence type="ECO:0000256" key="5">
    <source>
        <dbReference type="ARBA" id="ARBA00022692"/>
    </source>
</evidence>
<sequence>MYRLFLAGSLSLAAGPLLAQTSEPLTLDPLWVSSPRAESDWFTLPMGVSAVSAQDHPGEQLLTLDSLLGPVPGALSQSRYNLAQGMRLSIRGFGSRSSFGVRGVRVLVDGVPLTMPDGQTEMDGLDTALVERIEVIRGPSSTIYGNAAGGVLAIQTREPGDTPRTQVEVTGGELGYRRLRAETSGSAGSLGALLAVNATQLDGYRTHGTAETNHLTGKLRWQGERGTLGLTLHAIDNRAEDPGGLNLAQVRADRSQARPQSLQFDSDESVEQQRLSLVWDGQADGDDTYQLRSYYGQREFSNRLPLQRNGQTAYDRWFAGVGAQRTFRRELAGLPHQLTVGMDLESQRDERSRNDNLTGGITGALTQRQRETADSRGVFVEDQLSLGDAWLLTAGVRYDSVRLEAKDRYLSDADDASGERNLEDWNYSLGLSRQLDTHHVAYVRYATSFETPTINEMANPNGGGFNPSLAPAQSVNREIGFKGEHPGLRYEAVLYSMRIEDELVPEGRDGRTFYTNAGRSSRDGVELSGDWLLGHYWRLTGAWSYNRYRFDQFEEFDGNRIPGIPRQSLFAEASYDRDAWYARVNVSAYGHQYADNANRDRVAGYAVTNARLGWRMAWGDQRWEPYVGIDNLLDRDYYDNLRINDNFGRYYEPAPGRTIYAGAKLTFE</sequence>
<dbReference type="PANTHER" id="PTHR32552">
    <property type="entry name" value="FERRICHROME IRON RECEPTOR-RELATED"/>
    <property type="match status" value="1"/>
</dbReference>
<dbReference type="PROSITE" id="PS52016">
    <property type="entry name" value="TONB_DEPENDENT_REC_3"/>
    <property type="match status" value="1"/>
</dbReference>
<keyword evidence="9 11" id="KW-0472">Membrane</keyword>
<dbReference type="InterPro" id="IPR000531">
    <property type="entry name" value="Beta-barrel_TonB"/>
</dbReference>
<feature type="region of interest" description="Disordered" evidence="13">
    <location>
        <begin position="343"/>
        <end position="373"/>
    </location>
</feature>
<evidence type="ECO:0000256" key="11">
    <source>
        <dbReference type="PROSITE-ProRule" id="PRU01360"/>
    </source>
</evidence>
<evidence type="ECO:0000256" key="2">
    <source>
        <dbReference type="ARBA" id="ARBA00022448"/>
    </source>
</evidence>
<feature type="compositionally biased region" description="Basic and acidic residues" evidence="13">
    <location>
        <begin position="345"/>
        <end position="354"/>
    </location>
</feature>
<keyword evidence="18" id="KW-1185">Reference proteome</keyword>
<evidence type="ECO:0000256" key="7">
    <source>
        <dbReference type="ARBA" id="ARBA00023065"/>
    </source>
</evidence>
<reference evidence="17 18" key="1">
    <citation type="submission" date="2024-04" db="EMBL/GenBank/DDBJ databases">
        <title>Draft Genome Sequence of Isolates Cultured from Underwater Hawaii Seamounts in the North Pacific Ocean.</title>
        <authorList>
            <person name="Sharma I."/>
            <person name="Darden B."/>
            <person name="Creggett J."/>
            <person name="Taylor S."/>
            <person name="Grant M.P."/>
            <person name="Scott J."/>
            <person name="Attles S."/>
            <person name="Walker S."/>
            <person name="Johnson G."/>
            <person name="St. Cloud C."/>
        </authorList>
    </citation>
    <scope>NUCLEOTIDE SEQUENCE [LARGE SCALE GENOMIC DNA]</scope>
    <source>
        <strain evidence="17 18">03GJ23</strain>
    </source>
</reference>
<evidence type="ECO:0000259" key="16">
    <source>
        <dbReference type="Pfam" id="PF07715"/>
    </source>
</evidence>
<dbReference type="Gene3D" id="2.40.170.20">
    <property type="entry name" value="TonB-dependent receptor, beta-barrel domain"/>
    <property type="match status" value="1"/>
</dbReference>